<accession>A0ABQ5XXE0</accession>
<dbReference type="PANTHER" id="PTHR30486">
    <property type="entry name" value="TWITCHING MOTILITY PROTEIN PILT"/>
    <property type="match status" value="1"/>
</dbReference>
<dbReference type="EMBL" id="BSOB01000064">
    <property type="protein sequence ID" value="GLQ95573.1"/>
    <property type="molecule type" value="Genomic_DNA"/>
</dbReference>
<evidence type="ECO:0000259" key="2">
    <source>
        <dbReference type="Pfam" id="PF00437"/>
    </source>
</evidence>
<dbReference type="Pfam" id="PF00437">
    <property type="entry name" value="T2SSE"/>
    <property type="match status" value="1"/>
</dbReference>
<gene>
    <name evidence="3" type="primary">uptC_2</name>
    <name evidence="3" type="ORF">GCM10007901_45290</name>
</gene>
<dbReference type="RefSeq" id="WP_284323254.1">
    <property type="nucleotide sequence ID" value="NZ_BSOB01000064.1"/>
</dbReference>
<keyword evidence="4" id="KW-1185">Reference proteome</keyword>
<organism evidence="3 4">
    <name type="scientific">Dyella acidisoli</name>
    <dbReference type="NCBI Taxonomy" id="1867834"/>
    <lineage>
        <taxon>Bacteria</taxon>
        <taxon>Pseudomonadati</taxon>
        <taxon>Pseudomonadota</taxon>
        <taxon>Gammaproteobacteria</taxon>
        <taxon>Lysobacterales</taxon>
        <taxon>Rhodanobacteraceae</taxon>
        <taxon>Dyella</taxon>
    </lineage>
</organism>
<dbReference type="InterPro" id="IPR001482">
    <property type="entry name" value="T2SS/T4SS_dom"/>
</dbReference>
<dbReference type="PANTHER" id="PTHR30486:SF12">
    <property type="entry name" value="TYPE IV PILUS ATPASE PILU"/>
    <property type="match status" value="1"/>
</dbReference>
<name>A0ABQ5XXE0_9GAMM</name>
<dbReference type="Proteomes" id="UP001156670">
    <property type="component" value="Unassembled WGS sequence"/>
</dbReference>
<evidence type="ECO:0000313" key="4">
    <source>
        <dbReference type="Proteomes" id="UP001156670"/>
    </source>
</evidence>
<dbReference type="InterPro" id="IPR027417">
    <property type="entry name" value="P-loop_NTPase"/>
</dbReference>
<protein>
    <submittedName>
        <fullName evidence="3">Twitching motility protein PilT</fullName>
    </submittedName>
</protein>
<reference evidence="4" key="1">
    <citation type="journal article" date="2019" name="Int. J. Syst. Evol. Microbiol.">
        <title>The Global Catalogue of Microorganisms (GCM) 10K type strain sequencing project: providing services to taxonomists for standard genome sequencing and annotation.</title>
        <authorList>
            <consortium name="The Broad Institute Genomics Platform"/>
            <consortium name="The Broad Institute Genome Sequencing Center for Infectious Disease"/>
            <person name="Wu L."/>
            <person name="Ma J."/>
        </authorList>
    </citation>
    <scope>NUCLEOTIDE SEQUENCE [LARGE SCALE GENOMIC DNA]</scope>
    <source>
        <strain evidence="4">NBRC 111980</strain>
    </source>
</reference>
<evidence type="ECO:0000256" key="1">
    <source>
        <dbReference type="ARBA" id="ARBA00006611"/>
    </source>
</evidence>
<comment type="caution">
    <text evidence="3">The sequence shown here is derived from an EMBL/GenBank/DDBJ whole genome shotgun (WGS) entry which is preliminary data.</text>
</comment>
<dbReference type="InterPro" id="IPR006321">
    <property type="entry name" value="PilT/PilU"/>
</dbReference>
<dbReference type="Gene3D" id="3.40.50.300">
    <property type="entry name" value="P-loop containing nucleotide triphosphate hydrolases"/>
    <property type="match status" value="1"/>
</dbReference>
<dbReference type="InterPro" id="IPR050921">
    <property type="entry name" value="T4SS_GSP_E_ATPase"/>
</dbReference>
<sequence length="376" mass="41243">MDISDLLASMAAQRASDLYLSHGAPPLMVVAGVPRYVGDAPLTPINTHEIAYSLLSDRQQKEFESTLEMNLGIAPAGIGRFRVNVYRQRGEVAIAIRYITTEIPDLDTLRLPSRLRDLVMLPRGLVLVVGATGSGKSTTLASMLDYRNSNRGGHILTIEDPIEYLHQHRKSVIDQREVGIDTLSYANALRNAMREAPHVIMIGEIRDRETMQQAISYAETGHLCLSTLHANNANQTLDRILNFFPDTARHQLLIDLSLNLKAVVSQRLLHAVDGTRVPAVELLLGTAYISDLIEKGEIATIRDAMKQSSEVGMQTFDQALYALYAAGTISYAEAIEHADSRTDLALQVRLQGPAPKESASSVVEGVDLPLSLKLGR</sequence>
<dbReference type="NCBIfam" id="TIGR01420">
    <property type="entry name" value="pilT_fam"/>
    <property type="match status" value="1"/>
</dbReference>
<feature type="domain" description="Bacterial type II secretion system protein E" evidence="2">
    <location>
        <begin position="113"/>
        <end position="271"/>
    </location>
</feature>
<proteinExistence type="inferred from homology"/>
<dbReference type="SUPFAM" id="SSF52540">
    <property type="entry name" value="P-loop containing nucleoside triphosphate hydrolases"/>
    <property type="match status" value="1"/>
</dbReference>
<dbReference type="CDD" id="cd01131">
    <property type="entry name" value="PilT"/>
    <property type="match status" value="1"/>
</dbReference>
<evidence type="ECO:0000313" key="3">
    <source>
        <dbReference type="EMBL" id="GLQ95573.1"/>
    </source>
</evidence>
<comment type="similarity">
    <text evidence="1">Belongs to the GSP E family.</text>
</comment>
<dbReference type="Gene3D" id="3.30.450.90">
    <property type="match status" value="1"/>
</dbReference>